<sequence>MDIGKIRIVEITSELSKSYVDYAMSVIVSRALPDVRDGLKPVHRRILYAMQQMGLTHASGFTKSAKVVGEVLGKYHPHGDSAVYDAIVRMAQTFSLRYPLIKGQGNFGSVDGDSAAAMRYTEVKLASLSEWMLKDIEKNTVDFIDNFDTTLKEPVFLPSLLPNLLLMGSEGIAVGMATKIPPHNLTEVINGVIETIHRGRVVTDAKVQNEKTDFVIKKISLVASGETKKLSTEDVTSDNISFESDISIEDLIKYIPGPDFPTGATIYDGNSLKEVYSTGRGRIIVRGTAEITEGKSGKTQIVISQIPYQVNKAELVKKIADLVREKKIVGISDLRDESDKDGMRVVVDLKRDGKPKSILNNIYKHTKLQSSFPANFVALVDGAPHTLNLKQILIEYVKHRQQVVTRRIIFELTEAKRRAHILEGLKIALDNLDEVIKTIRNSKTQEDAKNNLISRFKLSEIQATAILDMQLRRLAALEREKIEKEYEEIQKLIDKLISILKNPQKVLDIITDELIFIKEKFGDARLTKIYKQNIGDFSEEDLIPKEETLITITKTGYIKRVPRTTYKAQRRGGKGVVGMTTKEEDEILHLVSASTHDTLLFFTNKGKVYGTKVWDIGEGSRQAKGQAIVNILNVEQGEEVMSILPMSENAGKNLIISTARGIVKKTEISEFKNMRVSGIIAIRLDPDDSLVSVQETSGEDHVLLITKKGKSIRFPESNTRAMGRATSGMRGIRLEKDDIV</sequence>
<dbReference type="PANTHER" id="PTHR43493">
    <property type="entry name" value="DNA GYRASE/TOPOISOMERASE SUBUNIT A"/>
    <property type="match status" value="1"/>
</dbReference>
<comment type="caution">
    <text evidence="10">The sequence shown here is derived from an EMBL/GenBank/DDBJ whole genome shotgun (WGS) entry which is preliminary data.</text>
</comment>
<feature type="coiled-coil region" evidence="8">
    <location>
        <begin position="467"/>
        <end position="499"/>
    </location>
</feature>
<dbReference type="EC" id="5.6.2.2" evidence="3"/>
<evidence type="ECO:0000256" key="5">
    <source>
        <dbReference type="ARBA" id="ARBA00023125"/>
    </source>
</evidence>
<organism evidence="10 11">
    <name type="scientific">Candidatus Woesebacteria bacterium GW2011_GWA1_38_8</name>
    <dbReference type="NCBI Taxonomy" id="1618547"/>
    <lineage>
        <taxon>Bacteria</taxon>
        <taxon>Candidatus Woeseibacteriota</taxon>
    </lineage>
</organism>
<dbReference type="InterPro" id="IPR013760">
    <property type="entry name" value="Topo_IIA-like_dom_sf"/>
</dbReference>
<name>A0A0G0KV21_9BACT</name>
<dbReference type="EMBL" id="LBVJ01000020">
    <property type="protein sequence ID" value="KKQ83538.1"/>
    <property type="molecule type" value="Genomic_DNA"/>
</dbReference>
<evidence type="ECO:0000313" key="10">
    <source>
        <dbReference type="EMBL" id="KKQ83538.1"/>
    </source>
</evidence>
<dbReference type="GO" id="GO:0003677">
    <property type="term" value="F:DNA binding"/>
    <property type="evidence" value="ECO:0007669"/>
    <property type="project" value="UniProtKB-UniRule"/>
</dbReference>
<dbReference type="SUPFAM" id="SSF56719">
    <property type="entry name" value="Type II DNA topoisomerase"/>
    <property type="match status" value="1"/>
</dbReference>
<dbReference type="Pfam" id="PF03989">
    <property type="entry name" value="DNA_gyraseA_C"/>
    <property type="match status" value="4"/>
</dbReference>
<evidence type="ECO:0000256" key="2">
    <source>
        <dbReference type="ARBA" id="ARBA00008263"/>
    </source>
</evidence>
<dbReference type="GO" id="GO:0005524">
    <property type="term" value="F:ATP binding"/>
    <property type="evidence" value="ECO:0007669"/>
    <property type="project" value="InterPro"/>
</dbReference>
<feature type="domain" description="Topo IIA-type catalytic" evidence="9">
    <location>
        <begin position="32"/>
        <end position="542"/>
    </location>
</feature>
<dbReference type="SUPFAM" id="SSF101904">
    <property type="entry name" value="GyrA/ParC C-terminal domain-like"/>
    <property type="match status" value="1"/>
</dbReference>
<keyword evidence="5 7" id="KW-0238">DNA-binding</keyword>
<dbReference type="InterPro" id="IPR006691">
    <property type="entry name" value="GyrA/parC_rep"/>
</dbReference>
<dbReference type="PROSITE" id="PS52040">
    <property type="entry name" value="TOPO_IIA"/>
    <property type="match status" value="1"/>
</dbReference>
<dbReference type="InterPro" id="IPR013757">
    <property type="entry name" value="Topo_IIA_A_a_sf"/>
</dbReference>
<keyword evidence="4 7" id="KW-0799">Topoisomerase</keyword>
<evidence type="ECO:0000259" key="9">
    <source>
        <dbReference type="PROSITE" id="PS52040"/>
    </source>
</evidence>
<evidence type="ECO:0000256" key="7">
    <source>
        <dbReference type="PROSITE-ProRule" id="PRU01384"/>
    </source>
</evidence>
<keyword evidence="6 7" id="KW-0413">Isomerase</keyword>
<dbReference type="PANTHER" id="PTHR43493:SF5">
    <property type="entry name" value="DNA GYRASE SUBUNIT A, CHLOROPLASTIC_MITOCHONDRIAL"/>
    <property type="match status" value="1"/>
</dbReference>
<dbReference type="InterPro" id="IPR050220">
    <property type="entry name" value="Type_II_DNA_Topoisomerases"/>
</dbReference>
<evidence type="ECO:0000256" key="8">
    <source>
        <dbReference type="SAM" id="Coils"/>
    </source>
</evidence>
<dbReference type="GO" id="GO:0009330">
    <property type="term" value="C:DNA topoisomerase type II (double strand cut, ATP-hydrolyzing) complex"/>
    <property type="evidence" value="ECO:0007669"/>
    <property type="project" value="TreeGrafter"/>
</dbReference>
<accession>A0A0G0KV21</accession>
<feature type="active site" description="O-(5'-phospho-DNA)-tyrosine intermediate" evidence="7">
    <location>
        <position position="120"/>
    </location>
</feature>
<dbReference type="InterPro" id="IPR035516">
    <property type="entry name" value="Gyrase/topoIV_suA_C"/>
</dbReference>
<evidence type="ECO:0000256" key="3">
    <source>
        <dbReference type="ARBA" id="ARBA00012895"/>
    </source>
</evidence>
<dbReference type="FunFam" id="3.30.1360.40:FF:000002">
    <property type="entry name" value="DNA gyrase subunit A"/>
    <property type="match status" value="1"/>
</dbReference>
<comment type="catalytic activity">
    <reaction evidence="1 7">
        <text>ATP-dependent breakage, passage and rejoining of double-stranded DNA.</text>
        <dbReference type="EC" id="5.6.2.2"/>
    </reaction>
</comment>
<evidence type="ECO:0000256" key="6">
    <source>
        <dbReference type="ARBA" id="ARBA00023235"/>
    </source>
</evidence>
<dbReference type="Gene3D" id="3.90.199.10">
    <property type="entry name" value="Topoisomerase II, domain 5"/>
    <property type="match status" value="2"/>
</dbReference>
<dbReference type="Gene3D" id="3.30.1360.40">
    <property type="match status" value="1"/>
</dbReference>
<gene>
    <name evidence="10" type="ORF">UT06_C0020G0001</name>
</gene>
<keyword evidence="8" id="KW-0175">Coiled coil</keyword>
<dbReference type="GO" id="GO:0005737">
    <property type="term" value="C:cytoplasm"/>
    <property type="evidence" value="ECO:0007669"/>
    <property type="project" value="TreeGrafter"/>
</dbReference>
<dbReference type="InterPro" id="IPR013758">
    <property type="entry name" value="Topo_IIA_A/C_ab"/>
</dbReference>
<dbReference type="CDD" id="cd00187">
    <property type="entry name" value="TOP4c"/>
    <property type="match status" value="1"/>
</dbReference>
<evidence type="ECO:0000313" key="11">
    <source>
        <dbReference type="Proteomes" id="UP000034710"/>
    </source>
</evidence>
<evidence type="ECO:0000256" key="4">
    <source>
        <dbReference type="ARBA" id="ARBA00023029"/>
    </source>
</evidence>
<dbReference type="Gene3D" id="1.10.268.10">
    <property type="entry name" value="Topoisomerase, domain 3"/>
    <property type="match status" value="1"/>
</dbReference>
<dbReference type="GO" id="GO:0006265">
    <property type="term" value="P:DNA topological change"/>
    <property type="evidence" value="ECO:0007669"/>
    <property type="project" value="UniProtKB-UniRule"/>
</dbReference>
<evidence type="ECO:0000256" key="1">
    <source>
        <dbReference type="ARBA" id="ARBA00000185"/>
    </source>
</evidence>
<dbReference type="AlphaFoldDB" id="A0A0G0KV21"/>
<comment type="similarity">
    <text evidence="2">Belongs to the type II topoisomerase GyrA/ParC subunit family.</text>
</comment>
<dbReference type="SMART" id="SM00434">
    <property type="entry name" value="TOP4c"/>
    <property type="match status" value="1"/>
</dbReference>
<dbReference type="Gene3D" id="2.120.10.90">
    <property type="entry name" value="DNA gyrase/topoisomerase IV, subunit A, C-terminal"/>
    <property type="match status" value="1"/>
</dbReference>
<proteinExistence type="inferred from homology"/>
<dbReference type="InterPro" id="IPR002205">
    <property type="entry name" value="Topo_IIA_dom_A"/>
</dbReference>
<dbReference type="Pfam" id="PF00521">
    <property type="entry name" value="DNA_topoisoIV"/>
    <property type="match status" value="2"/>
</dbReference>
<dbReference type="FunFam" id="1.10.268.10:FF:000001">
    <property type="entry name" value="DNA gyrase subunit A"/>
    <property type="match status" value="1"/>
</dbReference>
<protein>
    <recommendedName>
        <fullName evidence="3">DNA topoisomerase (ATP-hydrolyzing)</fullName>
        <ecNumber evidence="3">5.6.2.2</ecNumber>
    </recommendedName>
</protein>
<feature type="non-terminal residue" evidence="10">
    <location>
        <position position="740"/>
    </location>
</feature>
<dbReference type="GO" id="GO:0003918">
    <property type="term" value="F:DNA topoisomerase type II (double strand cut, ATP-hydrolyzing) activity"/>
    <property type="evidence" value="ECO:0007669"/>
    <property type="project" value="UniProtKB-EC"/>
</dbReference>
<reference evidence="10 11" key="1">
    <citation type="journal article" date="2015" name="Nature">
        <title>rRNA introns, odd ribosomes, and small enigmatic genomes across a large radiation of phyla.</title>
        <authorList>
            <person name="Brown C.T."/>
            <person name="Hug L.A."/>
            <person name="Thomas B.C."/>
            <person name="Sharon I."/>
            <person name="Castelle C.J."/>
            <person name="Singh A."/>
            <person name="Wilkins M.J."/>
            <person name="Williams K.H."/>
            <person name="Banfield J.F."/>
        </authorList>
    </citation>
    <scope>NUCLEOTIDE SEQUENCE [LARGE SCALE GENOMIC DNA]</scope>
</reference>
<dbReference type="Proteomes" id="UP000034710">
    <property type="component" value="Unassembled WGS sequence"/>
</dbReference>